<dbReference type="Proteomes" id="UP001424459">
    <property type="component" value="Unassembled WGS sequence"/>
</dbReference>
<protein>
    <submittedName>
        <fullName evidence="1">Uncharacterized protein</fullName>
    </submittedName>
</protein>
<sequence length="83" mass="8860">MCRAGTVVDINLSSTIGPHLEPDQTSGAVAVESNHRYYARRAAEERTAAQRSMTAAAREWHAKLAMQFAARASAALEETASAA</sequence>
<gene>
    <name evidence="1" type="ORF">GCM10022281_26000</name>
</gene>
<proteinExistence type="predicted"/>
<reference evidence="2" key="1">
    <citation type="journal article" date="2019" name="Int. J. Syst. Evol. Microbiol.">
        <title>The Global Catalogue of Microorganisms (GCM) 10K type strain sequencing project: providing services to taxonomists for standard genome sequencing and annotation.</title>
        <authorList>
            <consortium name="The Broad Institute Genomics Platform"/>
            <consortium name="The Broad Institute Genome Sequencing Center for Infectious Disease"/>
            <person name="Wu L."/>
            <person name="Ma J."/>
        </authorList>
    </citation>
    <scope>NUCLEOTIDE SEQUENCE [LARGE SCALE GENOMIC DNA]</scope>
    <source>
        <strain evidence="2">JCM 17564</strain>
    </source>
</reference>
<comment type="caution">
    <text evidence="1">The sequence shown here is derived from an EMBL/GenBank/DDBJ whole genome shotgun (WGS) entry which is preliminary data.</text>
</comment>
<evidence type="ECO:0000313" key="1">
    <source>
        <dbReference type="EMBL" id="GAA4043582.1"/>
    </source>
</evidence>
<name>A0ABP7UHQ6_9SPHN</name>
<keyword evidence="2" id="KW-1185">Reference proteome</keyword>
<organism evidence="1 2">
    <name type="scientific">Sphingomonas rosea</name>
    <dbReference type="NCBI Taxonomy" id="335605"/>
    <lineage>
        <taxon>Bacteria</taxon>
        <taxon>Pseudomonadati</taxon>
        <taxon>Pseudomonadota</taxon>
        <taxon>Alphaproteobacteria</taxon>
        <taxon>Sphingomonadales</taxon>
        <taxon>Sphingomonadaceae</taxon>
        <taxon>Sphingomonas</taxon>
    </lineage>
</organism>
<evidence type="ECO:0000313" key="2">
    <source>
        <dbReference type="Proteomes" id="UP001424459"/>
    </source>
</evidence>
<dbReference type="EMBL" id="BAABBR010000001">
    <property type="protein sequence ID" value="GAA4043582.1"/>
    <property type="molecule type" value="Genomic_DNA"/>
</dbReference>
<accession>A0ABP7UHQ6</accession>